<feature type="transmembrane region" description="Helical" evidence="1">
    <location>
        <begin position="91"/>
        <end position="111"/>
    </location>
</feature>
<dbReference type="EMBL" id="FPAS01000002">
    <property type="protein sequence ID" value="SFT66821.1"/>
    <property type="molecule type" value="Genomic_DNA"/>
</dbReference>
<keyword evidence="1" id="KW-0812">Transmembrane</keyword>
<evidence type="ECO:0000313" key="3">
    <source>
        <dbReference type="Proteomes" id="UP000236454"/>
    </source>
</evidence>
<keyword evidence="3" id="KW-1185">Reference proteome</keyword>
<dbReference type="RefSeq" id="WP_139230309.1">
    <property type="nucleotide sequence ID" value="NZ_FPAS01000002.1"/>
</dbReference>
<keyword evidence="1" id="KW-0472">Membrane</keyword>
<keyword evidence="1" id="KW-1133">Transmembrane helix</keyword>
<dbReference type="Proteomes" id="UP000236454">
    <property type="component" value="Unassembled WGS sequence"/>
</dbReference>
<feature type="transmembrane region" description="Helical" evidence="1">
    <location>
        <begin position="37"/>
        <end position="62"/>
    </location>
</feature>
<dbReference type="STRING" id="477690.SAMN05216474_1660"/>
<reference evidence="2 3" key="1">
    <citation type="submission" date="2016-10" db="EMBL/GenBank/DDBJ databases">
        <authorList>
            <person name="de Groot N.N."/>
        </authorList>
    </citation>
    <scope>NUCLEOTIDE SEQUENCE [LARGE SCALE GENOMIC DNA]</scope>
    <source>
        <strain evidence="2 3">CGMCC 1.7005</strain>
    </source>
</reference>
<evidence type="ECO:0000313" key="2">
    <source>
        <dbReference type="EMBL" id="SFT66821.1"/>
    </source>
</evidence>
<accession>A0A1I6ZVX9</accession>
<sequence length="112" mass="12573">MSTTRYILPIMDGINPSNLQAGENLVQITETAEGNNFWGVCSVMLLGGVSFIFISYEVITFIKNCDCFRKSTTEQPVVLNVSKQKNLLRTLVFGLLLVFTCLAYMLILYFMG</sequence>
<organism evidence="2 3">
    <name type="scientific">Lishizhenia tianjinensis</name>
    <dbReference type="NCBI Taxonomy" id="477690"/>
    <lineage>
        <taxon>Bacteria</taxon>
        <taxon>Pseudomonadati</taxon>
        <taxon>Bacteroidota</taxon>
        <taxon>Flavobacteriia</taxon>
        <taxon>Flavobacteriales</taxon>
        <taxon>Crocinitomicaceae</taxon>
        <taxon>Lishizhenia</taxon>
    </lineage>
</organism>
<evidence type="ECO:0000256" key="1">
    <source>
        <dbReference type="SAM" id="Phobius"/>
    </source>
</evidence>
<protein>
    <submittedName>
        <fullName evidence="2">Uncharacterized protein</fullName>
    </submittedName>
</protein>
<dbReference type="AlphaFoldDB" id="A0A1I6ZVX9"/>
<name>A0A1I6ZVX9_9FLAO</name>
<gene>
    <name evidence="2" type="ORF">SAMN05216474_1660</name>
</gene>
<proteinExistence type="predicted"/>